<feature type="compositionally biased region" description="Pro residues" evidence="8">
    <location>
        <begin position="39"/>
        <end position="53"/>
    </location>
</feature>
<dbReference type="InterPro" id="IPR000571">
    <property type="entry name" value="Znf_CCCH"/>
</dbReference>
<dbReference type="InterPro" id="IPR032297">
    <property type="entry name" value="Torus"/>
</dbReference>
<evidence type="ECO:0000259" key="10">
    <source>
        <dbReference type="PROSITE" id="PS50103"/>
    </source>
</evidence>
<evidence type="ECO:0000256" key="6">
    <source>
        <dbReference type="PROSITE-ProRule" id="PRU00176"/>
    </source>
</evidence>
<feature type="domain" description="C3H1-type" evidence="10">
    <location>
        <begin position="701"/>
        <end position="728"/>
    </location>
</feature>
<dbReference type="GO" id="GO:0008270">
    <property type="term" value="F:zinc ion binding"/>
    <property type="evidence" value="ECO:0007669"/>
    <property type="project" value="UniProtKB-KW"/>
</dbReference>
<evidence type="ECO:0000256" key="8">
    <source>
        <dbReference type="SAM" id="MobiDB-lite"/>
    </source>
</evidence>
<dbReference type="SUPFAM" id="SSF54928">
    <property type="entry name" value="RNA-binding domain, RBD"/>
    <property type="match status" value="1"/>
</dbReference>
<gene>
    <name evidence="11" type="ORF">AXF42_Ash020526</name>
</gene>
<feature type="domain" description="RRM" evidence="9">
    <location>
        <begin position="837"/>
        <end position="913"/>
    </location>
</feature>
<keyword evidence="4 6" id="KW-0694">RNA-binding</keyword>
<dbReference type="SMART" id="SM00356">
    <property type="entry name" value="ZnF_C3H1"/>
    <property type="match status" value="1"/>
</dbReference>
<dbReference type="GO" id="GO:0003677">
    <property type="term" value="F:DNA binding"/>
    <property type="evidence" value="ECO:0007669"/>
    <property type="project" value="UniProtKB-KW"/>
</dbReference>
<keyword evidence="1 7" id="KW-0479">Metal-binding</keyword>
<evidence type="ECO:0000256" key="3">
    <source>
        <dbReference type="ARBA" id="ARBA00022833"/>
    </source>
</evidence>
<dbReference type="InterPro" id="IPR036855">
    <property type="entry name" value="Znf_CCCH_sf"/>
</dbReference>
<dbReference type="PROSITE" id="PS50102">
    <property type="entry name" value="RRM"/>
    <property type="match status" value="1"/>
</dbReference>
<evidence type="ECO:0000259" key="9">
    <source>
        <dbReference type="PROSITE" id="PS50102"/>
    </source>
</evidence>
<dbReference type="SUPFAM" id="SSF50370">
    <property type="entry name" value="Ricin B-like lectins"/>
    <property type="match status" value="1"/>
</dbReference>
<sequence length="1151" mass="126468">MEFPFSGDHHRHHHHHRLPEDEEDDRRRHQGGDAFDVPYPRPPPPGSAYPPPGVHHVLHEPGFAPPPALAGGTVHHLSHESGYAPPPSYAGNPVYHASHEPGQGFAPPPPFIGAAVEPYPPPPFGGPVQHVAHDFPYAGGGHHRRPGYAENVSHHGWEGEALSRQPTVRIFTKAEENYSLSIRDGKVILARKDPNDPYQHWIKDLKYSTKVKDEEGFPSFALVNKATGEALKHSTGATHPVRLVPYNPDYLDESVLWAESKDLGDSFRCIRMVNNIRLNFDAFHGDKDHGGVRDGTILVLWEWLKGNNQRMKCGSNHGHLLYHGSSYWHYEHAKYHMEKDLPVKNKLRYGSNSSLAEIKSSMLSFRKTIPSANSDILSALAREREGEGEGEGVRQSSEEQGIDSRKRREGSEVSGAEGSENYFKRSGSTHGLPLSASPPEEAQRERNREAIDEQSCGFLQSSNKANLFSFLLSLPPFLSFSLSFPCFNKLQEDLRRAEEGEEDCSAMDAYEATKVVFSRIQSLDPENAAKIMGFLLIQDHGEKEMIRLAFGPEALLHSVIVNARKELGFLPPASPSAASPPASNHFVLPRQNSSSRLIVPPPLPPLSLPSPSSLAQPSPFSRFNGTAADDIHPGGEELIDELQLPGGGGCGEIFYPEECRSPIGSDLFPYGLGWTGAAVNGCAANRRSCSISDLCGADPAGLGWKPCLYFARGYCKNGSSCRFLHGLPDATASVAAGKMDADVDQELLLRSKSQRLMASAAAAYPYSPTGSLPSPLSPSGKCMSFLLQQQQSESQRSAATAAAAAALILGGEDPHKFIGRPRMERCDFSGMANPGSRQIYLTFPADSTFREEDVSNYFSIYGPVQDVRIPYQQKRMFGFVTFVYPETVKLILAKGNPHFVCDARVLVKPYKEKGKIPDKYRHFLLYISLSLYISSYLNLRRLQQKAAAGREGGFLRRQHSYRDRIQRSIRSPAARILYGGGNHDTLLRRKIEEQQELQQAIEFQQQRFIGLQLLGLNRNLPASVAVAGAVSTPPPLPVTTAVDGDKSLRPWSPRDLPEEASPKKDDDFQESAEHNLPDSPFASPTKSSIAAGDSFAVAKDVPAPAPATSASSTFLASTLLPATSTLESMAPFKSCFFHVPRFDPFSINGFR</sequence>
<dbReference type="AlphaFoldDB" id="A0A2I0BCV7"/>
<evidence type="ECO:0000256" key="4">
    <source>
        <dbReference type="ARBA" id="ARBA00022884"/>
    </source>
</evidence>
<evidence type="ECO:0000256" key="1">
    <source>
        <dbReference type="ARBA" id="ARBA00022723"/>
    </source>
</evidence>
<dbReference type="Gene3D" id="4.10.1000.10">
    <property type="entry name" value="Zinc finger, CCCH-type"/>
    <property type="match status" value="1"/>
</dbReference>
<dbReference type="PROSITE" id="PS50103">
    <property type="entry name" value="ZF_C3H1"/>
    <property type="match status" value="1"/>
</dbReference>
<protein>
    <submittedName>
        <fullName evidence="11">Zinc finger CCCH domain-containing protein 53</fullName>
    </submittedName>
</protein>
<feature type="region of interest" description="Disordered" evidence="8">
    <location>
        <begin position="383"/>
        <end position="449"/>
    </location>
</feature>
<accession>A0A2I0BCV7</accession>
<feature type="region of interest" description="Disordered" evidence="8">
    <location>
        <begin position="1029"/>
        <end position="1085"/>
    </location>
</feature>
<feature type="compositionally biased region" description="Basic and acidic residues" evidence="8">
    <location>
        <begin position="402"/>
        <end position="411"/>
    </location>
</feature>
<dbReference type="Pfam" id="PF16131">
    <property type="entry name" value="Torus"/>
    <property type="match status" value="1"/>
</dbReference>
<keyword evidence="5" id="KW-0238">DNA-binding</keyword>
<keyword evidence="3 7" id="KW-0862">Zinc</keyword>
<proteinExistence type="predicted"/>
<name>A0A2I0BCV7_9ASPA</name>
<dbReference type="SMART" id="SM00360">
    <property type="entry name" value="RRM"/>
    <property type="match status" value="1"/>
</dbReference>
<dbReference type="InterPro" id="IPR035979">
    <property type="entry name" value="RBD_domain_sf"/>
</dbReference>
<dbReference type="SUPFAM" id="SSF90229">
    <property type="entry name" value="CCCH zinc finger"/>
    <property type="match status" value="1"/>
</dbReference>
<dbReference type="Gene3D" id="3.30.70.330">
    <property type="match status" value="1"/>
</dbReference>
<reference evidence="11 12" key="1">
    <citation type="journal article" date="2017" name="Nature">
        <title>The Apostasia genome and the evolution of orchids.</title>
        <authorList>
            <person name="Zhang G.Q."/>
            <person name="Liu K.W."/>
            <person name="Li Z."/>
            <person name="Lohaus R."/>
            <person name="Hsiao Y.Y."/>
            <person name="Niu S.C."/>
            <person name="Wang J.Y."/>
            <person name="Lin Y.C."/>
            <person name="Xu Q."/>
            <person name="Chen L.J."/>
            <person name="Yoshida K."/>
            <person name="Fujiwara S."/>
            <person name="Wang Z.W."/>
            <person name="Zhang Y.Q."/>
            <person name="Mitsuda N."/>
            <person name="Wang M."/>
            <person name="Liu G.H."/>
            <person name="Pecoraro L."/>
            <person name="Huang H.X."/>
            <person name="Xiao X.J."/>
            <person name="Lin M."/>
            <person name="Wu X.Y."/>
            <person name="Wu W.L."/>
            <person name="Chen Y.Y."/>
            <person name="Chang S.B."/>
            <person name="Sakamoto S."/>
            <person name="Ohme-Takagi M."/>
            <person name="Yagi M."/>
            <person name="Zeng S.J."/>
            <person name="Shen C.Y."/>
            <person name="Yeh C.M."/>
            <person name="Luo Y.B."/>
            <person name="Tsai W.C."/>
            <person name="Van de Peer Y."/>
            <person name="Liu Z.J."/>
        </authorList>
    </citation>
    <scope>NUCLEOTIDE SEQUENCE [LARGE SCALE GENOMIC DNA]</scope>
    <source>
        <strain evidence="12">cv. Shenzhen</strain>
        <tissue evidence="11">Stem</tissue>
    </source>
</reference>
<dbReference type="Proteomes" id="UP000236161">
    <property type="component" value="Unassembled WGS sequence"/>
</dbReference>
<dbReference type="Pfam" id="PF00076">
    <property type="entry name" value="RRM_1"/>
    <property type="match status" value="1"/>
</dbReference>
<dbReference type="InterPro" id="IPR012677">
    <property type="entry name" value="Nucleotide-bd_a/b_plait_sf"/>
</dbReference>
<evidence type="ECO:0000256" key="5">
    <source>
        <dbReference type="ARBA" id="ARBA00023125"/>
    </source>
</evidence>
<evidence type="ECO:0000313" key="11">
    <source>
        <dbReference type="EMBL" id="PKA65596.1"/>
    </source>
</evidence>
<dbReference type="InterPro" id="IPR056276">
    <property type="entry name" value="AtC3H46-like_PABC-like"/>
</dbReference>
<dbReference type="FunFam" id="3.30.70.330:FF:000678">
    <property type="entry name" value="zinc finger CCCH domain-containing protein 53-like isoform X2"/>
    <property type="match status" value="1"/>
</dbReference>
<evidence type="ECO:0000313" key="12">
    <source>
        <dbReference type="Proteomes" id="UP000236161"/>
    </source>
</evidence>
<organism evidence="11 12">
    <name type="scientific">Apostasia shenzhenica</name>
    <dbReference type="NCBI Taxonomy" id="1088818"/>
    <lineage>
        <taxon>Eukaryota</taxon>
        <taxon>Viridiplantae</taxon>
        <taxon>Streptophyta</taxon>
        <taxon>Embryophyta</taxon>
        <taxon>Tracheophyta</taxon>
        <taxon>Spermatophyta</taxon>
        <taxon>Magnoliopsida</taxon>
        <taxon>Liliopsida</taxon>
        <taxon>Asparagales</taxon>
        <taxon>Orchidaceae</taxon>
        <taxon>Apostasioideae</taxon>
        <taxon>Apostasia</taxon>
    </lineage>
</organism>
<dbReference type="EMBL" id="KZ451891">
    <property type="protein sequence ID" value="PKA65596.1"/>
    <property type="molecule type" value="Genomic_DNA"/>
</dbReference>
<keyword evidence="2 7" id="KW-0863">Zinc-finger</keyword>
<feature type="zinc finger region" description="C3H1-type" evidence="7">
    <location>
        <begin position="701"/>
        <end position="728"/>
    </location>
</feature>
<evidence type="ECO:0000256" key="7">
    <source>
        <dbReference type="PROSITE-ProRule" id="PRU00723"/>
    </source>
</evidence>
<dbReference type="PANTHER" id="PTHR24009">
    <property type="entry name" value="RNA-BINDING (RRM/RBD/RNP MOTIFS)"/>
    <property type="match status" value="1"/>
</dbReference>
<evidence type="ECO:0000256" key="2">
    <source>
        <dbReference type="ARBA" id="ARBA00022771"/>
    </source>
</evidence>
<dbReference type="InterPro" id="IPR000504">
    <property type="entry name" value="RRM_dom"/>
</dbReference>
<dbReference type="CDD" id="cd23431">
    <property type="entry name" value="beta-trefoil_Ricin_AtEULS3-like"/>
    <property type="match status" value="1"/>
</dbReference>
<feature type="compositionally biased region" description="Basic and acidic residues" evidence="8">
    <location>
        <begin position="1055"/>
        <end position="1076"/>
    </location>
</feature>
<dbReference type="PANTHER" id="PTHR24009:SF3">
    <property type="entry name" value="RNA-BINDING (RRM_RBD_RNP MOTIFS) FAMILY PROTEIN-RELATED"/>
    <property type="match status" value="1"/>
</dbReference>
<feature type="region of interest" description="Disordered" evidence="8">
    <location>
        <begin position="1"/>
        <end position="54"/>
    </location>
</feature>
<dbReference type="InterPro" id="IPR034365">
    <property type="entry name" value="AtC3H46-like_RRM"/>
</dbReference>
<dbReference type="Pfam" id="PF23182">
    <property type="entry name" value="PABC_AtC3H46"/>
    <property type="match status" value="1"/>
</dbReference>
<dbReference type="InterPro" id="IPR035992">
    <property type="entry name" value="Ricin_B-like_lectins"/>
</dbReference>
<dbReference type="STRING" id="1088818.A0A2I0BCV7"/>
<dbReference type="CDD" id="cd12458">
    <property type="entry name" value="RRM_AtC3H46_like"/>
    <property type="match status" value="1"/>
</dbReference>
<keyword evidence="12" id="KW-1185">Reference proteome</keyword>
<dbReference type="GO" id="GO:0003723">
    <property type="term" value="F:RNA binding"/>
    <property type="evidence" value="ECO:0007669"/>
    <property type="project" value="UniProtKB-UniRule"/>
</dbReference>